<dbReference type="AlphaFoldDB" id="A0AAV7RDI6"/>
<name>A0AAV7RDI6_PLEWA</name>
<gene>
    <name evidence="2" type="ORF">NDU88_002279</name>
</gene>
<keyword evidence="3" id="KW-1185">Reference proteome</keyword>
<dbReference type="EMBL" id="JANPWB010000009">
    <property type="protein sequence ID" value="KAJ1149471.1"/>
    <property type="molecule type" value="Genomic_DNA"/>
</dbReference>
<reference evidence="2" key="1">
    <citation type="journal article" date="2022" name="bioRxiv">
        <title>Sequencing and chromosome-scale assembly of the giantPleurodeles waltlgenome.</title>
        <authorList>
            <person name="Brown T."/>
            <person name="Elewa A."/>
            <person name="Iarovenko S."/>
            <person name="Subramanian E."/>
            <person name="Araus A.J."/>
            <person name="Petzold A."/>
            <person name="Susuki M."/>
            <person name="Suzuki K.-i.T."/>
            <person name="Hayashi T."/>
            <person name="Toyoda A."/>
            <person name="Oliveira C."/>
            <person name="Osipova E."/>
            <person name="Leigh N.D."/>
            <person name="Simon A."/>
            <person name="Yun M.H."/>
        </authorList>
    </citation>
    <scope>NUCLEOTIDE SEQUENCE</scope>
    <source>
        <strain evidence="2">20211129_DDA</strain>
        <tissue evidence="2">Liver</tissue>
    </source>
</reference>
<comment type="caution">
    <text evidence="2">The sequence shown here is derived from an EMBL/GenBank/DDBJ whole genome shotgun (WGS) entry which is preliminary data.</text>
</comment>
<feature type="region of interest" description="Disordered" evidence="1">
    <location>
        <begin position="1"/>
        <end position="28"/>
    </location>
</feature>
<evidence type="ECO:0000313" key="3">
    <source>
        <dbReference type="Proteomes" id="UP001066276"/>
    </source>
</evidence>
<feature type="compositionally biased region" description="Basic and acidic residues" evidence="1">
    <location>
        <begin position="1"/>
        <end position="15"/>
    </location>
</feature>
<accession>A0AAV7RDI6</accession>
<dbReference type="Proteomes" id="UP001066276">
    <property type="component" value="Chromosome 5"/>
</dbReference>
<evidence type="ECO:0000313" key="2">
    <source>
        <dbReference type="EMBL" id="KAJ1149471.1"/>
    </source>
</evidence>
<organism evidence="2 3">
    <name type="scientific">Pleurodeles waltl</name>
    <name type="common">Iberian ribbed newt</name>
    <dbReference type="NCBI Taxonomy" id="8319"/>
    <lineage>
        <taxon>Eukaryota</taxon>
        <taxon>Metazoa</taxon>
        <taxon>Chordata</taxon>
        <taxon>Craniata</taxon>
        <taxon>Vertebrata</taxon>
        <taxon>Euteleostomi</taxon>
        <taxon>Amphibia</taxon>
        <taxon>Batrachia</taxon>
        <taxon>Caudata</taxon>
        <taxon>Salamandroidea</taxon>
        <taxon>Salamandridae</taxon>
        <taxon>Pleurodelinae</taxon>
        <taxon>Pleurodeles</taxon>
    </lineage>
</organism>
<proteinExistence type="predicted"/>
<sequence length="80" mass="8824">MAFRIQGDRVPHVQHGDPALKPVQGWQATSPATPEVLLEILRATSHPGEPRQSADLLLSMPWPWLLLFASHGPRQPGRSS</sequence>
<evidence type="ECO:0000256" key="1">
    <source>
        <dbReference type="SAM" id="MobiDB-lite"/>
    </source>
</evidence>
<protein>
    <submittedName>
        <fullName evidence="2">Uncharacterized protein</fullName>
    </submittedName>
</protein>